<evidence type="ECO:0008006" key="5">
    <source>
        <dbReference type="Google" id="ProtNLM"/>
    </source>
</evidence>
<dbReference type="AlphaFoldDB" id="A0A9W7ME81"/>
<organism evidence="3 4">
    <name type="scientific">Hibiscus trionum</name>
    <name type="common">Flower of an hour</name>
    <dbReference type="NCBI Taxonomy" id="183268"/>
    <lineage>
        <taxon>Eukaryota</taxon>
        <taxon>Viridiplantae</taxon>
        <taxon>Streptophyta</taxon>
        <taxon>Embryophyta</taxon>
        <taxon>Tracheophyta</taxon>
        <taxon>Spermatophyta</taxon>
        <taxon>Magnoliopsida</taxon>
        <taxon>eudicotyledons</taxon>
        <taxon>Gunneridae</taxon>
        <taxon>Pentapetalae</taxon>
        <taxon>rosids</taxon>
        <taxon>malvids</taxon>
        <taxon>Malvales</taxon>
        <taxon>Malvaceae</taxon>
        <taxon>Malvoideae</taxon>
        <taxon>Hibiscus</taxon>
    </lineage>
</organism>
<dbReference type="InterPro" id="IPR054722">
    <property type="entry name" value="PolX-like_BBD"/>
</dbReference>
<dbReference type="InterPro" id="IPR025724">
    <property type="entry name" value="GAG-pre-integrase_dom"/>
</dbReference>
<comment type="caution">
    <text evidence="3">The sequence shown here is derived from an EMBL/GenBank/DDBJ whole genome shotgun (WGS) entry which is preliminary data.</text>
</comment>
<protein>
    <recommendedName>
        <fullName evidence="5">GAG-pre-integrase domain-containing protein</fullName>
    </recommendedName>
</protein>
<dbReference type="OrthoDB" id="1002630at2759"/>
<accession>A0A9W7ME81</accession>
<dbReference type="Proteomes" id="UP001165190">
    <property type="component" value="Unassembled WGS sequence"/>
</dbReference>
<evidence type="ECO:0000259" key="1">
    <source>
        <dbReference type="Pfam" id="PF13976"/>
    </source>
</evidence>
<dbReference type="Pfam" id="PF13976">
    <property type="entry name" value="gag_pre-integrs"/>
    <property type="match status" value="1"/>
</dbReference>
<sequence>MYFDRDLFKELDTSITSKVKIGNRDYSAVKGKGTIAIESISGTNFIKDVLLVPNIIQNLLSVGQLIQKGFKVIFETNRCLIKDANGNDVFKVNMKGKSFALDPLEEEQVAFSATKVNAEIWHKRLGHFNHATVVNLQRKELIQGLHALNLKFHIVELANKESCRDFHSSNQLGELLKS</sequence>
<keyword evidence="4" id="KW-1185">Reference proteome</keyword>
<evidence type="ECO:0000313" key="4">
    <source>
        <dbReference type="Proteomes" id="UP001165190"/>
    </source>
</evidence>
<evidence type="ECO:0000259" key="2">
    <source>
        <dbReference type="Pfam" id="PF22936"/>
    </source>
</evidence>
<proteinExistence type="predicted"/>
<gene>
    <name evidence="3" type="ORF">HRI_003508100</name>
</gene>
<feature type="domain" description="Retrovirus-related Pol polyprotein from transposon TNT 1-94-like beta-barrel" evidence="2">
    <location>
        <begin position="1"/>
        <end position="70"/>
    </location>
</feature>
<dbReference type="Pfam" id="PF22936">
    <property type="entry name" value="Pol_BBD"/>
    <property type="match status" value="1"/>
</dbReference>
<evidence type="ECO:0000313" key="3">
    <source>
        <dbReference type="EMBL" id="GMI98388.1"/>
    </source>
</evidence>
<name>A0A9W7ME81_HIBTR</name>
<dbReference type="EMBL" id="BSYR01000031">
    <property type="protein sequence ID" value="GMI98388.1"/>
    <property type="molecule type" value="Genomic_DNA"/>
</dbReference>
<feature type="domain" description="GAG-pre-integrase" evidence="1">
    <location>
        <begin position="102"/>
        <end position="150"/>
    </location>
</feature>
<reference evidence="3" key="1">
    <citation type="submission" date="2023-05" db="EMBL/GenBank/DDBJ databases">
        <title>Genome and transcriptome analyses reveal genes involved in the formation of fine ridges on petal epidermal cells in Hibiscus trionum.</title>
        <authorList>
            <person name="Koshimizu S."/>
            <person name="Masuda S."/>
            <person name="Ishii T."/>
            <person name="Shirasu K."/>
            <person name="Hoshino A."/>
            <person name="Arita M."/>
        </authorList>
    </citation>
    <scope>NUCLEOTIDE SEQUENCE</scope>
    <source>
        <strain evidence="3">Hamamatsu line</strain>
    </source>
</reference>